<evidence type="ECO:0000313" key="3">
    <source>
        <dbReference type="Proteomes" id="UP001078443"/>
    </source>
</evidence>
<evidence type="ECO:0000256" key="1">
    <source>
        <dbReference type="SAM" id="Phobius"/>
    </source>
</evidence>
<protein>
    <submittedName>
        <fullName evidence="2">Uncharacterized protein</fullName>
    </submittedName>
</protein>
<comment type="caution">
    <text evidence="2">The sequence shown here is derived from an EMBL/GenBank/DDBJ whole genome shotgun (WGS) entry which is preliminary data.</text>
</comment>
<reference evidence="2" key="1">
    <citation type="submission" date="2022-12" db="EMBL/GenBank/DDBJ databases">
        <authorList>
            <person name="Wang J."/>
        </authorList>
    </citation>
    <scope>NUCLEOTIDE SEQUENCE</scope>
    <source>
        <strain evidence="2">HY-45-18</strain>
    </source>
</reference>
<evidence type="ECO:0000313" key="2">
    <source>
        <dbReference type="EMBL" id="MCY6485003.1"/>
    </source>
</evidence>
<dbReference type="Proteomes" id="UP001078443">
    <property type="component" value="Unassembled WGS sequence"/>
</dbReference>
<proteinExistence type="predicted"/>
<keyword evidence="1" id="KW-0472">Membrane</keyword>
<name>A0ABT4D4N2_9CLOT</name>
<keyword evidence="1" id="KW-0812">Transmembrane</keyword>
<keyword evidence="3" id="KW-1185">Reference proteome</keyword>
<dbReference type="EMBL" id="JAPQER010000004">
    <property type="protein sequence ID" value="MCY6485003.1"/>
    <property type="molecule type" value="Genomic_DNA"/>
</dbReference>
<keyword evidence="1" id="KW-1133">Transmembrane helix</keyword>
<accession>A0ABT4D4N2</accession>
<organism evidence="2 3">
    <name type="scientific">Clostridium aestuarii</name>
    <dbReference type="NCBI Taxonomy" id="338193"/>
    <lineage>
        <taxon>Bacteria</taxon>
        <taxon>Bacillati</taxon>
        <taxon>Bacillota</taxon>
        <taxon>Clostridia</taxon>
        <taxon>Eubacteriales</taxon>
        <taxon>Clostridiaceae</taxon>
        <taxon>Clostridium</taxon>
    </lineage>
</organism>
<sequence length="44" mass="5090">MGKLVGKGMAEQFYFYFSLSFYFSASFLTYKKIKNSVSNELCTI</sequence>
<dbReference type="RefSeq" id="WP_268041320.1">
    <property type="nucleotide sequence ID" value="NZ_JAPQER010000004.1"/>
</dbReference>
<feature type="transmembrane region" description="Helical" evidence="1">
    <location>
        <begin position="13"/>
        <end position="30"/>
    </location>
</feature>
<gene>
    <name evidence="2" type="ORF">OW763_11675</name>
</gene>